<dbReference type="Pfam" id="PF02922">
    <property type="entry name" value="CBM_48"/>
    <property type="match status" value="1"/>
</dbReference>
<dbReference type="EC" id="2.4.1.18" evidence="3"/>
<evidence type="ECO:0000256" key="3">
    <source>
        <dbReference type="ARBA" id="ARBA00012541"/>
    </source>
</evidence>
<keyword evidence="8" id="KW-1185">Reference proteome</keyword>
<dbReference type="InterPro" id="IPR037439">
    <property type="entry name" value="Branching_enzy"/>
</dbReference>
<organism evidence="7 8">
    <name type="scientific">Xylocopa violacea</name>
    <name type="common">Violet carpenter bee</name>
    <name type="synonym">Apis violacea</name>
    <dbReference type="NCBI Taxonomy" id="135666"/>
    <lineage>
        <taxon>Eukaryota</taxon>
        <taxon>Metazoa</taxon>
        <taxon>Ecdysozoa</taxon>
        <taxon>Arthropoda</taxon>
        <taxon>Hexapoda</taxon>
        <taxon>Insecta</taxon>
        <taxon>Pterygota</taxon>
        <taxon>Neoptera</taxon>
        <taxon>Endopterygota</taxon>
        <taxon>Hymenoptera</taxon>
        <taxon>Apocrita</taxon>
        <taxon>Aculeata</taxon>
        <taxon>Apoidea</taxon>
        <taxon>Anthophila</taxon>
        <taxon>Apidae</taxon>
        <taxon>Xylocopa</taxon>
        <taxon>Xylocopa</taxon>
    </lineage>
</organism>
<dbReference type="Gene3D" id="3.20.20.80">
    <property type="entry name" value="Glycosidases"/>
    <property type="match status" value="1"/>
</dbReference>
<evidence type="ECO:0000256" key="4">
    <source>
        <dbReference type="ARBA" id="ARBA00022676"/>
    </source>
</evidence>
<dbReference type="CDD" id="cd11321">
    <property type="entry name" value="AmyAc_bac_euk_BE"/>
    <property type="match status" value="1"/>
</dbReference>
<sequence>MLPSFRQYLFVRERIEEISMGGKWSSMDPSQVEVPEIGALLERDPYLKPYENEIRKRYALFKDYMEKVESGDSSLEKFSKGYEYFGIHINEDNSVIAREWAPGAQELFLMGEFNGWNKTANSYKKLDYGKWELNLPPNADGTCPIKHNSEVKIIVKDKNNQLLERLSPWATYVTQNRAESATYKQRLWCPLPENVYKFKYPKPKKPESLRIYECHVGIATQELKVGTYLEFARDTISRIVRQGYNAIQLMAIMEHAYYASFGYQVTSFYAVSSRYGTPEELKQLIDTAHQHGLFVLLDVVHSHASKNTLDGLNMFDGTDSCFFHTGTRGQHPLWDSRLFNYGEYEVLRFLLSNLRWYIEKYNFDGFRFDGVTSMLYHSRGFGQGFSGHYEEYYGLNVDVEGVVYLMLANYMLHHLYPEVVTIAEDVSGMPAVCRPVAEGGLGFDYRLAMAIPDKWIKLLKEVKDEDWNVGDICWTLSNRRWMEKTVAYSESHDQALVGDKTIAFWLMDKEMYTHMSVISPPNAIISRGIALHNLITLITHALGGEAYLNFMGNEFGHPEWLDFPRAGNSDSYHYARRQWNLVDDELLKYKFMNNWDRAVNTLEEKYGWLHAQPGYVSWKHEEDKVIVFDRAELIFVFNFHPVKSFPDYTIGVKNAGTYKVLLCSDDKDFGGENRVDVNVQHFTAPKPFSNYSNSMMVYIPCRTAIIYGRET</sequence>
<dbReference type="EMBL" id="CAXAJV020001292">
    <property type="protein sequence ID" value="CAL7941806.1"/>
    <property type="molecule type" value="Genomic_DNA"/>
</dbReference>
<evidence type="ECO:0000313" key="8">
    <source>
        <dbReference type="Proteomes" id="UP001642520"/>
    </source>
</evidence>
<dbReference type="SMART" id="SM00642">
    <property type="entry name" value="Aamy"/>
    <property type="match status" value="1"/>
</dbReference>
<dbReference type="InterPro" id="IPR013780">
    <property type="entry name" value="Glyco_hydro_b"/>
</dbReference>
<evidence type="ECO:0000259" key="6">
    <source>
        <dbReference type="SMART" id="SM00642"/>
    </source>
</evidence>
<accession>A0ABP1NQA0</accession>
<evidence type="ECO:0000256" key="1">
    <source>
        <dbReference type="ARBA" id="ARBA00000826"/>
    </source>
</evidence>
<dbReference type="Proteomes" id="UP001642520">
    <property type="component" value="Unassembled WGS sequence"/>
</dbReference>
<dbReference type="InterPro" id="IPR013783">
    <property type="entry name" value="Ig-like_fold"/>
</dbReference>
<dbReference type="InterPro" id="IPR006047">
    <property type="entry name" value="GH13_cat_dom"/>
</dbReference>
<comment type="caution">
    <text evidence="7">The sequence shown here is derived from an EMBL/GenBank/DDBJ whole genome shotgun (WGS) entry which is preliminary data.</text>
</comment>
<feature type="domain" description="Glycosyl hydrolase family 13 catalytic" evidence="6">
    <location>
        <begin position="217"/>
        <end position="599"/>
    </location>
</feature>
<proteinExistence type="inferred from homology"/>
<dbReference type="PIRSF" id="PIRSF000463">
    <property type="entry name" value="GlgB"/>
    <property type="match status" value="1"/>
</dbReference>
<reference evidence="7 8" key="1">
    <citation type="submission" date="2024-08" db="EMBL/GenBank/DDBJ databases">
        <authorList>
            <person name="Will J Nash"/>
            <person name="Angela Man"/>
            <person name="Seanna McTaggart"/>
            <person name="Kendall Baker"/>
            <person name="Tom Barker"/>
            <person name="Leah Catchpole"/>
            <person name="Alex Durrant"/>
            <person name="Karim Gharbi"/>
            <person name="Naomi Irish"/>
            <person name="Gemy Kaithakottil"/>
            <person name="Debby Ku"/>
            <person name="Aaliyah Providence"/>
            <person name="Felix Shaw"/>
            <person name="David Swarbreck"/>
            <person name="Chris Watkins"/>
            <person name="Ann M. McCartney"/>
            <person name="Giulio Formenti"/>
            <person name="Alice Mouton"/>
            <person name="Noel Vella"/>
            <person name="Bjorn M von Reumont"/>
            <person name="Adriana Vella"/>
            <person name="Wilfried Haerty"/>
        </authorList>
    </citation>
    <scope>NUCLEOTIDE SEQUENCE [LARGE SCALE GENOMIC DNA]</scope>
</reference>
<name>A0ABP1NQA0_XYLVO</name>
<dbReference type="SUPFAM" id="SSF51445">
    <property type="entry name" value="(Trans)glycosidases"/>
    <property type="match status" value="1"/>
</dbReference>
<comment type="similarity">
    <text evidence="2">Belongs to the glycosyl hydrolase 13 family. GlgB subfamily.</text>
</comment>
<dbReference type="PANTHER" id="PTHR43651:SF3">
    <property type="entry name" value="1,4-ALPHA-GLUCAN-BRANCHING ENZYME"/>
    <property type="match status" value="1"/>
</dbReference>
<dbReference type="CDD" id="cd02854">
    <property type="entry name" value="E_set_GBE_euk_N"/>
    <property type="match status" value="1"/>
</dbReference>
<evidence type="ECO:0000256" key="5">
    <source>
        <dbReference type="ARBA" id="ARBA00022679"/>
    </source>
</evidence>
<dbReference type="Pfam" id="PF02806">
    <property type="entry name" value="Alpha-amylase_C"/>
    <property type="match status" value="1"/>
</dbReference>
<keyword evidence="4" id="KW-0328">Glycosyltransferase</keyword>
<evidence type="ECO:0000313" key="7">
    <source>
        <dbReference type="EMBL" id="CAL7941806.1"/>
    </source>
</evidence>
<dbReference type="Gene3D" id="2.60.40.10">
    <property type="entry name" value="Immunoglobulins"/>
    <property type="match status" value="1"/>
</dbReference>
<dbReference type="Gene3D" id="2.60.40.1180">
    <property type="entry name" value="Golgi alpha-mannosidase II"/>
    <property type="match status" value="1"/>
</dbReference>
<dbReference type="Pfam" id="PF00128">
    <property type="entry name" value="Alpha-amylase"/>
    <property type="match status" value="1"/>
</dbReference>
<dbReference type="SUPFAM" id="SSF81296">
    <property type="entry name" value="E set domains"/>
    <property type="match status" value="1"/>
</dbReference>
<dbReference type="InterPro" id="IPR014756">
    <property type="entry name" value="Ig_E-set"/>
</dbReference>
<dbReference type="InterPro" id="IPR006048">
    <property type="entry name" value="A-amylase/branching_C"/>
</dbReference>
<dbReference type="SUPFAM" id="SSF51011">
    <property type="entry name" value="Glycosyl hydrolase domain"/>
    <property type="match status" value="1"/>
</dbReference>
<evidence type="ECO:0000256" key="2">
    <source>
        <dbReference type="ARBA" id="ARBA00009000"/>
    </source>
</evidence>
<dbReference type="PANTHER" id="PTHR43651">
    <property type="entry name" value="1,4-ALPHA-GLUCAN-BRANCHING ENZYME"/>
    <property type="match status" value="1"/>
</dbReference>
<protein>
    <recommendedName>
        <fullName evidence="3">1,4-alpha-glucan branching enzyme</fullName>
        <ecNumber evidence="3">2.4.1.18</ecNumber>
    </recommendedName>
</protein>
<keyword evidence="5" id="KW-0808">Transferase</keyword>
<dbReference type="InterPro" id="IPR004193">
    <property type="entry name" value="Glyco_hydro_13_N"/>
</dbReference>
<gene>
    <name evidence="7" type="ORF">XYLVIOL_LOCUS5200</name>
</gene>
<dbReference type="InterPro" id="IPR017853">
    <property type="entry name" value="GH"/>
</dbReference>
<comment type="catalytic activity">
    <reaction evidence="1">
        <text>Transfers a segment of a (1-&gt;4)-alpha-D-glucan chain to a primary hydroxy group in a similar glucan chain.</text>
        <dbReference type="EC" id="2.4.1.18"/>
    </reaction>
</comment>